<dbReference type="CDD" id="cd02165">
    <property type="entry name" value="NMNAT"/>
    <property type="match status" value="1"/>
</dbReference>
<evidence type="ECO:0000256" key="1">
    <source>
        <dbReference type="ARBA" id="ARBA00002324"/>
    </source>
</evidence>
<protein>
    <recommendedName>
        <fullName evidence="11">Probable nicotinate-nucleotide adenylyltransferase</fullName>
        <ecNumber evidence="11">2.7.7.18</ecNumber>
    </recommendedName>
    <alternativeName>
        <fullName evidence="11">Deamido-NAD(+) diphosphorylase</fullName>
    </alternativeName>
    <alternativeName>
        <fullName evidence="11">Deamido-NAD(+) pyrophosphorylase</fullName>
    </alternativeName>
    <alternativeName>
        <fullName evidence="11">Nicotinate mononucleotide adenylyltransferase</fullName>
        <shortName evidence="11">NaMN adenylyltransferase</shortName>
    </alternativeName>
</protein>
<reference evidence="13 14" key="1">
    <citation type="submission" date="2015-11" db="EMBL/GenBank/DDBJ databases">
        <title>Genomic analysis of 38 Legionella species identifies large and diverse effector repertoires.</title>
        <authorList>
            <person name="Burstein D."/>
            <person name="Amaro F."/>
            <person name="Zusman T."/>
            <person name="Lifshitz Z."/>
            <person name="Cohen O."/>
            <person name="Gilbert J.A."/>
            <person name="Pupko T."/>
            <person name="Shuman H.A."/>
            <person name="Segal G."/>
        </authorList>
    </citation>
    <scope>NUCLEOTIDE SEQUENCE [LARGE SCALE GENOMIC DNA]</scope>
    <source>
        <strain evidence="13 14">ATCC 49505</strain>
    </source>
</reference>
<name>A0A0W0VN09_9GAMM</name>
<dbReference type="STRING" id="45068.Llon_1227"/>
<keyword evidence="9 11" id="KW-0520">NAD</keyword>
<dbReference type="NCBIfam" id="NF000839">
    <property type="entry name" value="PRK00071.1-1"/>
    <property type="match status" value="1"/>
</dbReference>
<comment type="catalytic activity">
    <reaction evidence="10 11">
        <text>nicotinate beta-D-ribonucleotide + ATP + H(+) = deamido-NAD(+) + diphosphate</text>
        <dbReference type="Rhea" id="RHEA:22860"/>
        <dbReference type="ChEBI" id="CHEBI:15378"/>
        <dbReference type="ChEBI" id="CHEBI:30616"/>
        <dbReference type="ChEBI" id="CHEBI:33019"/>
        <dbReference type="ChEBI" id="CHEBI:57502"/>
        <dbReference type="ChEBI" id="CHEBI:58437"/>
        <dbReference type="EC" id="2.7.7.18"/>
    </reaction>
</comment>
<keyword evidence="4 11" id="KW-0662">Pyridine nucleotide biosynthesis</keyword>
<evidence type="ECO:0000256" key="5">
    <source>
        <dbReference type="ARBA" id="ARBA00022679"/>
    </source>
</evidence>
<dbReference type="UniPathway" id="UPA00253">
    <property type="reaction ID" value="UER00332"/>
</dbReference>
<feature type="domain" description="Cytidyltransferase-like" evidence="12">
    <location>
        <begin position="11"/>
        <end position="189"/>
    </location>
</feature>
<accession>A0A0W0VN09</accession>
<dbReference type="PANTHER" id="PTHR39321:SF3">
    <property type="entry name" value="PHOSPHOPANTETHEINE ADENYLYLTRANSFERASE"/>
    <property type="match status" value="1"/>
</dbReference>
<comment type="caution">
    <text evidence="13">The sequence shown here is derived from an EMBL/GenBank/DDBJ whole genome shotgun (WGS) entry which is preliminary data.</text>
</comment>
<dbReference type="InterPro" id="IPR004821">
    <property type="entry name" value="Cyt_trans-like"/>
</dbReference>
<evidence type="ECO:0000256" key="10">
    <source>
        <dbReference type="ARBA" id="ARBA00048721"/>
    </source>
</evidence>
<keyword evidence="14" id="KW-1185">Reference proteome</keyword>
<evidence type="ECO:0000256" key="6">
    <source>
        <dbReference type="ARBA" id="ARBA00022695"/>
    </source>
</evidence>
<dbReference type="PANTHER" id="PTHR39321">
    <property type="entry name" value="NICOTINATE-NUCLEOTIDE ADENYLYLTRANSFERASE-RELATED"/>
    <property type="match status" value="1"/>
</dbReference>
<dbReference type="SUPFAM" id="SSF52374">
    <property type="entry name" value="Nucleotidylyl transferase"/>
    <property type="match status" value="1"/>
</dbReference>
<keyword evidence="6 11" id="KW-0548">Nucleotidyltransferase</keyword>
<keyword evidence="5 11" id="KW-0808">Transferase</keyword>
<keyword evidence="8 11" id="KW-0067">ATP-binding</keyword>
<dbReference type="Proteomes" id="UP000054997">
    <property type="component" value="Unassembled WGS sequence"/>
</dbReference>
<dbReference type="EC" id="2.7.7.18" evidence="11"/>
<comment type="similarity">
    <text evidence="3 11">Belongs to the NadD family.</text>
</comment>
<evidence type="ECO:0000256" key="2">
    <source>
        <dbReference type="ARBA" id="ARBA00005019"/>
    </source>
</evidence>
<dbReference type="GO" id="GO:0005524">
    <property type="term" value="F:ATP binding"/>
    <property type="evidence" value="ECO:0007669"/>
    <property type="project" value="UniProtKB-KW"/>
</dbReference>
<evidence type="ECO:0000256" key="8">
    <source>
        <dbReference type="ARBA" id="ARBA00022840"/>
    </source>
</evidence>
<dbReference type="InterPro" id="IPR005248">
    <property type="entry name" value="NadD/NMNAT"/>
</dbReference>
<dbReference type="AlphaFoldDB" id="A0A0W0VN09"/>
<dbReference type="Pfam" id="PF01467">
    <property type="entry name" value="CTP_transf_like"/>
    <property type="match status" value="1"/>
</dbReference>
<gene>
    <name evidence="11 13" type="primary">nadD</name>
    <name evidence="13" type="ORF">Llon_1227</name>
</gene>
<comment type="function">
    <text evidence="1 11">Catalyzes the reversible adenylation of nicotinate mononucleotide (NaMN) to nicotinic acid adenine dinucleotide (NaAD).</text>
</comment>
<comment type="pathway">
    <text evidence="2 11">Cofactor biosynthesis; NAD(+) biosynthesis; deamido-NAD(+) from nicotinate D-ribonucleotide: step 1/1.</text>
</comment>
<organism evidence="13 14">
    <name type="scientific">Legionella londiniensis</name>
    <dbReference type="NCBI Taxonomy" id="45068"/>
    <lineage>
        <taxon>Bacteria</taxon>
        <taxon>Pseudomonadati</taxon>
        <taxon>Pseudomonadota</taxon>
        <taxon>Gammaproteobacteria</taxon>
        <taxon>Legionellales</taxon>
        <taxon>Legionellaceae</taxon>
        <taxon>Legionella</taxon>
    </lineage>
</organism>
<evidence type="ECO:0000313" key="13">
    <source>
        <dbReference type="EMBL" id="KTD21129.1"/>
    </source>
</evidence>
<evidence type="ECO:0000259" key="12">
    <source>
        <dbReference type="Pfam" id="PF01467"/>
    </source>
</evidence>
<evidence type="ECO:0000256" key="3">
    <source>
        <dbReference type="ARBA" id="ARBA00009014"/>
    </source>
</evidence>
<dbReference type="OrthoDB" id="5295945at2"/>
<sequence length="217" mass="25380">MTGTRPKNLAIYGGSFDPFHNGHLKTALTVQKEFNFEEIIFLPCKFPVLKKDAQASVEQRISMLKLGLIRYPKFSVDLREINRESPSYMVETLKSYRKDFGVRIPVTLILGMDAFKQLPKWYQWQEILQLCNLLVLHRPHISSEVTEEPLKTVLKNHKTMNKHDFLKSTCGKIYCFDAGHYDISSTWLRKQIKEGKDIGPYLPTPVFSYIQEYKLYR</sequence>
<dbReference type="GO" id="GO:0009435">
    <property type="term" value="P:NAD+ biosynthetic process"/>
    <property type="evidence" value="ECO:0007669"/>
    <property type="project" value="UniProtKB-UniRule"/>
</dbReference>
<dbReference type="NCBIfam" id="TIGR00125">
    <property type="entry name" value="cyt_tran_rel"/>
    <property type="match status" value="1"/>
</dbReference>
<proteinExistence type="inferred from homology"/>
<dbReference type="NCBIfam" id="TIGR00482">
    <property type="entry name" value="nicotinate (nicotinamide) nucleotide adenylyltransferase"/>
    <property type="match status" value="1"/>
</dbReference>
<dbReference type="HAMAP" id="MF_00244">
    <property type="entry name" value="NaMN_adenylyltr"/>
    <property type="match status" value="1"/>
</dbReference>
<dbReference type="InterPro" id="IPR014729">
    <property type="entry name" value="Rossmann-like_a/b/a_fold"/>
</dbReference>
<dbReference type="Gene3D" id="3.40.50.620">
    <property type="entry name" value="HUPs"/>
    <property type="match status" value="1"/>
</dbReference>
<evidence type="ECO:0000256" key="11">
    <source>
        <dbReference type="HAMAP-Rule" id="MF_00244"/>
    </source>
</evidence>
<evidence type="ECO:0000256" key="9">
    <source>
        <dbReference type="ARBA" id="ARBA00023027"/>
    </source>
</evidence>
<dbReference type="GO" id="GO:0004515">
    <property type="term" value="F:nicotinate-nucleotide adenylyltransferase activity"/>
    <property type="evidence" value="ECO:0007669"/>
    <property type="project" value="UniProtKB-UniRule"/>
</dbReference>
<evidence type="ECO:0000256" key="4">
    <source>
        <dbReference type="ARBA" id="ARBA00022642"/>
    </source>
</evidence>
<dbReference type="PATRIC" id="fig|45068.5.peg.1326"/>
<evidence type="ECO:0000256" key="7">
    <source>
        <dbReference type="ARBA" id="ARBA00022741"/>
    </source>
</evidence>
<keyword evidence="7 11" id="KW-0547">Nucleotide-binding</keyword>
<evidence type="ECO:0000313" key="14">
    <source>
        <dbReference type="Proteomes" id="UP000054997"/>
    </source>
</evidence>
<dbReference type="RefSeq" id="WP_058529230.1">
    <property type="nucleotide sequence ID" value="NZ_CAAAHZ010000003.1"/>
</dbReference>
<dbReference type="EMBL" id="LNYK01000016">
    <property type="protein sequence ID" value="KTD21129.1"/>
    <property type="molecule type" value="Genomic_DNA"/>
</dbReference>